<feature type="domain" description="Ionotropic receptor 75a N-terminal" evidence="12">
    <location>
        <begin position="29"/>
        <end position="162"/>
    </location>
</feature>
<dbReference type="InterPro" id="IPR001320">
    <property type="entry name" value="Iontro_rcpt_C"/>
</dbReference>
<keyword evidence="7 13" id="KW-0675">Receptor</keyword>
<sequence length="723" mass="81879">MIQCATFAVMLLTNYQVSSAYETPSPLAVQLIIEFSKWQSWKQVVIFDDLTEGGGHVMKYTRPLLRCFSEQGVGLSLQPTSAPRLPEALDICTHRLGAIVFLDRLNNTSADNVLQLASSKRLFDYYISWLLITTRPDDVTIDTYLRNLTIGINSEVVVATASQFSSQQREQMRGFTNRTCRALRDYAHNHKYRNATVQSAVAMKNVTQNLAYSPTENSTACFRLVHIYKIRISDNCSLVVDPLGSWNPGSMMLRHPVDVVLRDNFHRLPIVVGVLNGTSEDQDNDGVSLEDQTPDDRPFDDFINFVANGLNASLETVLHEKVGTITNKVWSNLLGDVTNGNIDIGLGYITINDERLRDMCFSHPLIRYTRNIYIRPPESGTMRDIFLQPFNNRLLLGVAFVHVIIVVTIGTINYALRHVFNHSTARHYGYGEATLWCTSIMCMQGSPWNPCTLSGKLALLASLIFALVTYNAYAGFITSILSVQVPGIKTLEDLLQNNFKVGYSEYDDEFMRNANDSNLRQLYIKAFNGRESRLDTTLGLQRAINGRYGFFVSATSARRILKTTLIQQRCYLKEIEVKQTFTTVALPMEKDSPYKKIINLSILRMRERGVIDRIVKKMLPDMPNCNDPTTFHSARIADVYSAFIIIAAGIVMSVSITLLERIWSQRNNLKNRLTKGVSHHIKKNSQFPTHLTLQASENLIYNHGNSLRRRTQRPNMSLLPFQN</sequence>
<dbReference type="InterPro" id="IPR057074">
    <property type="entry name" value="IR75A_N"/>
</dbReference>
<evidence type="ECO:0000256" key="4">
    <source>
        <dbReference type="ARBA" id="ARBA00022692"/>
    </source>
</evidence>
<dbReference type="AlphaFoldDB" id="A0A7G8Z9H5"/>
<evidence type="ECO:0000256" key="10">
    <source>
        <dbReference type="SAM" id="SignalP"/>
    </source>
</evidence>
<keyword evidence="5 9" id="KW-1133">Transmembrane helix</keyword>
<evidence type="ECO:0000256" key="7">
    <source>
        <dbReference type="ARBA" id="ARBA00023170"/>
    </source>
</evidence>
<dbReference type="EMBL" id="MT671096">
    <property type="protein sequence ID" value="QNL15100.1"/>
    <property type="molecule type" value="mRNA"/>
</dbReference>
<gene>
    <name evidence="13" type="primary">IR3</name>
</gene>
<evidence type="ECO:0000256" key="5">
    <source>
        <dbReference type="ARBA" id="ARBA00022989"/>
    </source>
</evidence>
<dbReference type="PANTHER" id="PTHR42643">
    <property type="entry name" value="IONOTROPIC RECEPTOR 20A-RELATED"/>
    <property type="match status" value="1"/>
</dbReference>
<feature type="transmembrane region" description="Helical" evidence="9">
    <location>
        <begin position="457"/>
        <end position="476"/>
    </location>
</feature>
<evidence type="ECO:0000259" key="11">
    <source>
        <dbReference type="Pfam" id="PF00060"/>
    </source>
</evidence>
<feature type="signal peptide" evidence="10">
    <location>
        <begin position="1"/>
        <end position="20"/>
    </location>
</feature>
<feature type="transmembrane region" description="Helical" evidence="9">
    <location>
        <begin position="394"/>
        <end position="416"/>
    </location>
</feature>
<evidence type="ECO:0000259" key="12">
    <source>
        <dbReference type="Pfam" id="PF24576"/>
    </source>
</evidence>
<evidence type="ECO:0000256" key="6">
    <source>
        <dbReference type="ARBA" id="ARBA00023136"/>
    </source>
</evidence>
<evidence type="ECO:0000256" key="1">
    <source>
        <dbReference type="ARBA" id="ARBA00004651"/>
    </source>
</evidence>
<accession>A0A7G8Z9H5</accession>
<keyword evidence="3" id="KW-1003">Cell membrane</keyword>
<dbReference type="GO" id="GO:0050906">
    <property type="term" value="P:detection of stimulus involved in sensory perception"/>
    <property type="evidence" value="ECO:0007669"/>
    <property type="project" value="UniProtKB-ARBA"/>
</dbReference>
<feature type="chain" id="PRO_5028980892" evidence="10">
    <location>
        <begin position="21"/>
        <end position="723"/>
    </location>
</feature>
<evidence type="ECO:0000313" key="13">
    <source>
        <dbReference type="EMBL" id="QNL15100.1"/>
    </source>
</evidence>
<dbReference type="Gene3D" id="3.40.190.10">
    <property type="entry name" value="Periplasmic binding protein-like II"/>
    <property type="match status" value="1"/>
</dbReference>
<name>A0A7G8Z9H5_9HYME</name>
<dbReference type="GO" id="GO:0015276">
    <property type="term" value="F:ligand-gated monoatomic ion channel activity"/>
    <property type="evidence" value="ECO:0007669"/>
    <property type="project" value="InterPro"/>
</dbReference>
<proteinExistence type="evidence at transcript level"/>
<keyword evidence="6 9" id="KW-0472">Membrane</keyword>
<keyword evidence="4 9" id="KW-0812">Transmembrane</keyword>
<comment type="similarity">
    <text evidence="2">Belongs to the glutamate-gated ion channel (TC 1.A.10.1) family.</text>
</comment>
<feature type="transmembrane region" description="Helical" evidence="9">
    <location>
        <begin position="639"/>
        <end position="659"/>
    </location>
</feature>
<dbReference type="PANTHER" id="PTHR42643:SF33">
    <property type="entry name" value="GLUTAMATE RECEPTOR 2-LIKE PROTEIN"/>
    <property type="match status" value="1"/>
</dbReference>
<dbReference type="InterPro" id="IPR052192">
    <property type="entry name" value="Insect_Ionotropic_Sensory_Rcpt"/>
</dbReference>
<dbReference type="GO" id="GO:0005886">
    <property type="term" value="C:plasma membrane"/>
    <property type="evidence" value="ECO:0007669"/>
    <property type="project" value="UniProtKB-SubCell"/>
</dbReference>
<keyword evidence="10" id="KW-0732">Signal</keyword>
<dbReference type="Pfam" id="PF00060">
    <property type="entry name" value="Lig_chan"/>
    <property type="match status" value="1"/>
</dbReference>
<dbReference type="SUPFAM" id="SSF53850">
    <property type="entry name" value="Periplasmic binding protein-like II"/>
    <property type="match status" value="1"/>
</dbReference>
<evidence type="ECO:0000256" key="9">
    <source>
        <dbReference type="SAM" id="Phobius"/>
    </source>
</evidence>
<evidence type="ECO:0000256" key="3">
    <source>
        <dbReference type="ARBA" id="ARBA00022475"/>
    </source>
</evidence>
<feature type="domain" description="Ionotropic glutamate receptor C-terminal" evidence="11">
    <location>
        <begin position="398"/>
        <end position="650"/>
    </location>
</feature>
<keyword evidence="8" id="KW-0325">Glycoprotein</keyword>
<evidence type="ECO:0000256" key="8">
    <source>
        <dbReference type="ARBA" id="ARBA00023180"/>
    </source>
</evidence>
<protein>
    <submittedName>
        <fullName evidence="13">Ionotropic receptor 3</fullName>
    </submittedName>
</protein>
<comment type="subcellular location">
    <subcellularLocation>
        <location evidence="1">Cell membrane</location>
        <topology evidence="1">Multi-pass membrane protein</topology>
    </subcellularLocation>
</comment>
<reference evidence="13" key="1">
    <citation type="submission" date="2020-06" db="EMBL/GenBank/DDBJ databases">
        <authorList>
            <person name="Sheng S."/>
        </authorList>
    </citation>
    <scope>NUCLEOTIDE SEQUENCE</scope>
    <source>
        <tissue evidence="13">Antenna</tissue>
    </source>
</reference>
<organism evidence="13">
    <name type="scientific">Aulacocentrum confusum</name>
    <dbReference type="NCBI Taxonomy" id="2767324"/>
    <lineage>
        <taxon>Eukaryota</taxon>
        <taxon>Metazoa</taxon>
        <taxon>Ecdysozoa</taxon>
        <taxon>Arthropoda</taxon>
        <taxon>Hexapoda</taxon>
        <taxon>Insecta</taxon>
        <taxon>Pterygota</taxon>
        <taxon>Neoptera</taxon>
        <taxon>Endopterygota</taxon>
        <taxon>Hymenoptera</taxon>
        <taxon>Apocrita</taxon>
        <taxon>Ichneumonoidea</taxon>
        <taxon>Braconidae</taxon>
        <taxon>Macrocentrinae</taxon>
        <taxon>Aulacocentrum</taxon>
    </lineage>
</organism>
<dbReference type="Gene3D" id="1.10.287.70">
    <property type="match status" value="1"/>
</dbReference>
<dbReference type="Pfam" id="PF24576">
    <property type="entry name" value="IR75A_N"/>
    <property type="match status" value="1"/>
</dbReference>
<evidence type="ECO:0000256" key="2">
    <source>
        <dbReference type="ARBA" id="ARBA00008685"/>
    </source>
</evidence>